<proteinExistence type="predicted"/>
<evidence type="ECO:0000313" key="4">
    <source>
        <dbReference type="Proteomes" id="UP000006844"/>
    </source>
</evidence>
<accession>E8V8H5</accession>
<dbReference type="KEGG" id="tsa:AciPR4_2152"/>
<feature type="signal peptide" evidence="2">
    <location>
        <begin position="1"/>
        <end position="22"/>
    </location>
</feature>
<reference evidence="3 4" key="1">
    <citation type="journal article" date="2012" name="Stand. Genomic Sci.">
        <title>Complete genome sequence of Terriglobus saanensis type strain SP1PR4(T), an Acidobacteria from tundra soil.</title>
        <authorList>
            <person name="Rawat S.R."/>
            <person name="Mannisto M.K."/>
            <person name="Starovoytov V."/>
            <person name="Goodwin L."/>
            <person name="Nolan M."/>
            <person name="Hauser L."/>
            <person name="Land M."/>
            <person name="Davenport K.W."/>
            <person name="Woyke T."/>
            <person name="Haggblom M.M."/>
        </authorList>
    </citation>
    <scope>NUCLEOTIDE SEQUENCE</scope>
    <source>
        <strain evidence="4">ATCC BAA-1853 / DSM 23119 / SP1PR4</strain>
    </source>
</reference>
<evidence type="ECO:0000256" key="1">
    <source>
        <dbReference type="SAM" id="MobiDB-lite"/>
    </source>
</evidence>
<name>E8V8H5_TERSS</name>
<keyword evidence="4" id="KW-1185">Reference proteome</keyword>
<dbReference type="EMBL" id="CP002467">
    <property type="protein sequence ID" value="ADV82954.1"/>
    <property type="molecule type" value="Genomic_DNA"/>
</dbReference>
<dbReference type="AlphaFoldDB" id="E8V8H5"/>
<organism evidence="3 4">
    <name type="scientific">Terriglobus saanensis (strain ATCC BAA-1853 / DSM 23119 / SP1PR4)</name>
    <dbReference type="NCBI Taxonomy" id="401053"/>
    <lineage>
        <taxon>Bacteria</taxon>
        <taxon>Pseudomonadati</taxon>
        <taxon>Acidobacteriota</taxon>
        <taxon>Terriglobia</taxon>
        <taxon>Terriglobales</taxon>
        <taxon>Acidobacteriaceae</taxon>
        <taxon>Terriglobus</taxon>
    </lineage>
</organism>
<dbReference type="OrthoDB" id="118170at2"/>
<protein>
    <submittedName>
        <fullName evidence="3">Uncharacterized protein</fullName>
    </submittedName>
</protein>
<dbReference type="RefSeq" id="WP_013568687.1">
    <property type="nucleotide sequence ID" value="NC_014963.1"/>
</dbReference>
<dbReference type="eggNOG" id="ENOG5033YXG">
    <property type="taxonomic scope" value="Bacteria"/>
</dbReference>
<gene>
    <name evidence="3" type="ordered locus">AciPR4_2152</name>
</gene>
<feature type="region of interest" description="Disordered" evidence="1">
    <location>
        <begin position="323"/>
        <end position="342"/>
    </location>
</feature>
<dbReference type="Proteomes" id="UP000006844">
    <property type="component" value="Chromosome"/>
</dbReference>
<feature type="compositionally biased region" description="Basic and acidic residues" evidence="1">
    <location>
        <begin position="74"/>
        <end position="99"/>
    </location>
</feature>
<sequence>MPIPLYRLVAISIFTASTLLIAQEAAPPKAAIPEFPASTTAAPAATPDPTAPTQANPLPATEETPVKPALKLLTKSEEKERRKKEKQAERDRKDAEADKTYLKLQGEDIVAPTLDADGNPIKLQPCSKKDKACIKKRKAILNRKKVGMKIENGTLTVDGWTGKARLNYDITEMKYLYVSTPGLGTVIISNQIFPGSVEEKNALSGSTLTVTTSDGHTIQIASEKPLVDKKSQSVWVASDPAYVYPAKYPTLGYGSIAHAPYNWPGARPMSEQQQKLAAKAPALPPGLEAKQIVLPCQKVLSGQHTIPVKINDVMMTPPACPMSASDAVPTPVQPAALVPSPK</sequence>
<evidence type="ECO:0000256" key="2">
    <source>
        <dbReference type="SAM" id="SignalP"/>
    </source>
</evidence>
<dbReference type="STRING" id="401053.AciPR4_2152"/>
<feature type="region of interest" description="Disordered" evidence="1">
    <location>
        <begin position="37"/>
        <end position="99"/>
    </location>
</feature>
<feature type="chain" id="PRO_5003232517" evidence="2">
    <location>
        <begin position="23"/>
        <end position="342"/>
    </location>
</feature>
<dbReference type="HOGENOM" id="CLU_811166_0_0_0"/>
<keyword evidence="2" id="KW-0732">Signal</keyword>
<evidence type="ECO:0000313" key="3">
    <source>
        <dbReference type="EMBL" id="ADV82954.1"/>
    </source>
</evidence>
<feature type="compositionally biased region" description="Low complexity" evidence="1">
    <location>
        <begin position="37"/>
        <end position="57"/>
    </location>
</feature>